<organism evidence="1">
    <name type="scientific">Glycine soja</name>
    <name type="common">Wild soybean</name>
    <dbReference type="NCBI Taxonomy" id="3848"/>
    <lineage>
        <taxon>Eukaryota</taxon>
        <taxon>Viridiplantae</taxon>
        <taxon>Streptophyta</taxon>
        <taxon>Embryophyta</taxon>
        <taxon>Tracheophyta</taxon>
        <taxon>Spermatophyta</taxon>
        <taxon>Magnoliopsida</taxon>
        <taxon>eudicotyledons</taxon>
        <taxon>Gunneridae</taxon>
        <taxon>Pentapetalae</taxon>
        <taxon>rosids</taxon>
        <taxon>fabids</taxon>
        <taxon>Fabales</taxon>
        <taxon>Fabaceae</taxon>
        <taxon>Papilionoideae</taxon>
        <taxon>50 kb inversion clade</taxon>
        <taxon>NPAAA clade</taxon>
        <taxon>indigoferoid/millettioid clade</taxon>
        <taxon>Phaseoleae</taxon>
        <taxon>Glycine</taxon>
        <taxon>Glycine subgen. Soja</taxon>
    </lineage>
</organism>
<sequence length="66" mass="7566">MVHLLETQQSKEEDHFSDIMLWLKQNKAKRSICETVCAVGKITWSILKLQDAPPAFKEHVILMIGS</sequence>
<proteinExistence type="predicted"/>
<evidence type="ECO:0000313" key="3">
    <source>
        <dbReference type="Proteomes" id="UP000289340"/>
    </source>
</evidence>
<dbReference type="Proteomes" id="UP000053555">
    <property type="component" value="Unassembled WGS sequence"/>
</dbReference>
<protein>
    <submittedName>
        <fullName evidence="1">Uncharacterized protein</fullName>
    </submittedName>
</protein>
<keyword evidence="3" id="KW-1185">Reference proteome</keyword>
<reference evidence="1" key="1">
    <citation type="submission" date="2014-07" db="EMBL/GenBank/DDBJ databases">
        <title>Identification of a novel salt tolerance gene in wild soybean by whole-genome sequencing.</title>
        <authorList>
            <person name="Lam H.-M."/>
            <person name="Qi X."/>
            <person name="Li M.-W."/>
            <person name="Liu X."/>
            <person name="Xie M."/>
            <person name="Ni M."/>
            <person name="Xu X."/>
        </authorList>
    </citation>
    <scope>NUCLEOTIDE SEQUENCE [LARGE SCALE GENOMIC DNA]</scope>
    <source>
        <tissue evidence="1">Root</tissue>
    </source>
</reference>
<gene>
    <name evidence="2" type="ORF">D0Y65_042826</name>
    <name evidence="1" type="ORF">glysoja_027428</name>
</gene>
<accession>A0A0B2PNZ7</accession>
<reference evidence="2 3" key="2">
    <citation type="submission" date="2018-09" db="EMBL/GenBank/DDBJ databases">
        <title>A high-quality reference genome of wild soybean provides a powerful tool to mine soybean genomes.</title>
        <authorList>
            <person name="Xie M."/>
            <person name="Chung C.Y.L."/>
            <person name="Li M.-W."/>
            <person name="Wong F.-L."/>
            <person name="Chan T.-F."/>
            <person name="Lam H.-M."/>
        </authorList>
    </citation>
    <scope>NUCLEOTIDE SEQUENCE [LARGE SCALE GENOMIC DNA]</scope>
    <source>
        <strain evidence="3">cv. W05</strain>
        <tissue evidence="2">Hypocotyl of etiolated seedlings</tissue>
    </source>
</reference>
<evidence type="ECO:0000313" key="1">
    <source>
        <dbReference type="EMBL" id="KHN10815.1"/>
    </source>
</evidence>
<dbReference type="EMBL" id="QZWG01000016">
    <property type="protein sequence ID" value="RZB59782.1"/>
    <property type="molecule type" value="Genomic_DNA"/>
</dbReference>
<dbReference type="Proteomes" id="UP000289340">
    <property type="component" value="Chromosome 16"/>
</dbReference>
<dbReference type="AlphaFoldDB" id="A0A0B2PNZ7"/>
<dbReference type="EMBL" id="KN664134">
    <property type="protein sequence ID" value="KHN10815.1"/>
    <property type="molecule type" value="Genomic_DNA"/>
</dbReference>
<evidence type="ECO:0000313" key="2">
    <source>
        <dbReference type="EMBL" id="RZB59782.1"/>
    </source>
</evidence>
<name>A0A0B2PNZ7_GLYSO</name>